<feature type="domain" description="DUF5745" evidence="3">
    <location>
        <begin position="64"/>
        <end position="115"/>
    </location>
</feature>
<dbReference type="Proteomes" id="UP001375240">
    <property type="component" value="Unassembled WGS sequence"/>
</dbReference>
<feature type="compositionally biased region" description="Acidic residues" evidence="2">
    <location>
        <begin position="455"/>
        <end position="466"/>
    </location>
</feature>
<feature type="region of interest" description="Disordered" evidence="2">
    <location>
        <begin position="144"/>
        <end position="244"/>
    </location>
</feature>
<keyword evidence="5" id="KW-1185">Reference proteome</keyword>
<sequence>MPSLISPSEISTIGDNVIPQLNTILKGTPLPPIRSINDITPSLLLDLYELLFRIKLAYATPRDLSADSQLRNIRVLIGHIAHDILKMDLSFLEPQKICMRDEKALGDFLRIFLGVAKLRKAHLDKGRGHQDYDPSIAAAGLEPEDRTSLDGSEHTIKAVTGHSTTTDTPSRRPSDHRMVVRSANPTPRKTIAVVRKTPSKQLSPNDYSPSYYRPREIEFTTTDVTVPPKVPTAPASDTSSVPSDFIHNVNERVSNIWNKLNSRSSRQSLSDKPSSHHPRRPVSTISGDTAPTVREAGLEGVHATPRPRKTFSAQPHRPALAEPTPQLKAWLDTAGRDGSNSSHRPRSASTTPEKSIPVQPSRTAPATFRNVLRDVAEESPLKGRAATVRPKSSHQRPPRQSHSMRGHMSFPLRRVMSAPPSHLGMDVSKAMFSNEPIRLSGQGEAQAHDSSSSSSDDDAEGADDGSDAGSPASSIATSALSVSSAEWSDTDSIAELRKKRLEALEEIRRQQEAYEEEVYEAEIAKKQIMYAHGRRRSSIPSIFMHHGTTPRSTVSYETISPNSSASVAAERWKARWRLEAEALAAAAATSPLSRRRNGGSINFNMNAQPVYDEYELEYDYPDGEGDVAEEEEDDDDDDALTNRNTEELERELRGLDEIGLSESKRQIMLFERLIRRAVDKRPPGH</sequence>
<dbReference type="AlphaFoldDB" id="A0AAV9UVW0"/>
<protein>
    <recommendedName>
        <fullName evidence="3">DUF5745 domain-containing protein</fullName>
    </recommendedName>
</protein>
<feature type="compositionally biased region" description="Polar residues" evidence="2">
    <location>
        <begin position="338"/>
        <end position="364"/>
    </location>
</feature>
<feature type="region of interest" description="Disordered" evidence="2">
    <location>
        <begin position="263"/>
        <end position="411"/>
    </location>
</feature>
<feature type="region of interest" description="Disordered" evidence="2">
    <location>
        <begin position="620"/>
        <end position="648"/>
    </location>
</feature>
<accession>A0AAV9UVW0</accession>
<feature type="region of interest" description="Disordered" evidence="2">
    <location>
        <begin position="440"/>
        <end position="481"/>
    </location>
</feature>
<organism evidence="4 5">
    <name type="scientific">Orbilia brochopaga</name>
    <dbReference type="NCBI Taxonomy" id="3140254"/>
    <lineage>
        <taxon>Eukaryota</taxon>
        <taxon>Fungi</taxon>
        <taxon>Dikarya</taxon>
        <taxon>Ascomycota</taxon>
        <taxon>Pezizomycotina</taxon>
        <taxon>Orbiliomycetes</taxon>
        <taxon>Orbiliales</taxon>
        <taxon>Orbiliaceae</taxon>
        <taxon>Orbilia</taxon>
    </lineage>
</organism>
<dbReference type="EMBL" id="JAVHNQ010000004">
    <property type="protein sequence ID" value="KAK6350022.1"/>
    <property type="molecule type" value="Genomic_DNA"/>
</dbReference>
<evidence type="ECO:0000259" key="3">
    <source>
        <dbReference type="Pfam" id="PF19016"/>
    </source>
</evidence>
<feature type="compositionally biased region" description="Polar residues" evidence="2">
    <location>
        <begin position="263"/>
        <end position="272"/>
    </location>
</feature>
<feature type="compositionally biased region" description="Acidic residues" evidence="2">
    <location>
        <begin position="620"/>
        <end position="639"/>
    </location>
</feature>
<evidence type="ECO:0000313" key="4">
    <source>
        <dbReference type="EMBL" id="KAK6350022.1"/>
    </source>
</evidence>
<feature type="compositionally biased region" description="Basic and acidic residues" evidence="2">
    <location>
        <begin position="169"/>
        <end position="178"/>
    </location>
</feature>
<feature type="compositionally biased region" description="Basic residues" evidence="2">
    <location>
        <begin position="391"/>
        <end position="405"/>
    </location>
</feature>
<feature type="compositionally biased region" description="Polar residues" evidence="2">
    <location>
        <begin position="199"/>
        <end position="208"/>
    </location>
</feature>
<proteinExistence type="predicted"/>
<keyword evidence="1" id="KW-0175">Coiled coil</keyword>
<gene>
    <name evidence="4" type="ORF">TWF696_006271</name>
</gene>
<reference evidence="4 5" key="1">
    <citation type="submission" date="2019-10" db="EMBL/GenBank/DDBJ databases">
        <authorList>
            <person name="Palmer J.M."/>
        </authorList>
    </citation>
    <scope>NUCLEOTIDE SEQUENCE [LARGE SCALE GENOMIC DNA]</scope>
    <source>
        <strain evidence="4 5">TWF696</strain>
    </source>
</reference>
<comment type="caution">
    <text evidence="4">The sequence shown here is derived from an EMBL/GenBank/DDBJ whole genome shotgun (WGS) entry which is preliminary data.</text>
</comment>
<evidence type="ECO:0000313" key="5">
    <source>
        <dbReference type="Proteomes" id="UP001375240"/>
    </source>
</evidence>
<feature type="compositionally biased region" description="Basic and acidic residues" evidence="2">
    <location>
        <begin position="144"/>
        <end position="156"/>
    </location>
</feature>
<feature type="coiled-coil region" evidence="1">
    <location>
        <begin position="493"/>
        <end position="524"/>
    </location>
</feature>
<evidence type="ECO:0000256" key="1">
    <source>
        <dbReference type="SAM" id="Coils"/>
    </source>
</evidence>
<dbReference type="InterPro" id="IPR044039">
    <property type="entry name" value="DUF5745"/>
</dbReference>
<feature type="compositionally biased region" description="Basic and acidic residues" evidence="2">
    <location>
        <begin position="371"/>
        <end position="381"/>
    </location>
</feature>
<feature type="compositionally biased region" description="Low complexity" evidence="2">
    <location>
        <begin position="467"/>
        <end position="481"/>
    </location>
</feature>
<evidence type="ECO:0000256" key="2">
    <source>
        <dbReference type="SAM" id="MobiDB-lite"/>
    </source>
</evidence>
<name>A0AAV9UVW0_9PEZI</name>
<dbReference type="Pfam" id="PF19016">
    <property type="entry name" value="DUF5745"/>
    <property type="match status" value="1"/>
</dbReference>